<dbReference type="SUPFAM" id="SSF102114">
    <property type="entry name" value="Radical SAM enzymes"/>
    <property type="match status" value="1"/>
</dbReference>
<dbReference type="GO" id="GO:0046872">
    <property type="term" value="F:metal ion binding"/>
    <property type="evidence" value="ECO:0007669"/>
    <property type="project" value="UniProtKB-KW"/>
</dbReference>
<evidence type="ECO:0000256" key="5">
    <source>
        <dbReference type="ARBA" id="ARBA00023014"/>
    </source>
</evidence>
<organism evidence="7 8">
    <name type="scientific">Bacteriovorax stolpii</name>
    <name type="common">Bdellovibrio stolpii</name>
    <dbReference type="NCBI Taxonomy" id="960"/>
    <lineage>
        <taxon>Bacteria</taxon>
        <taxon>Pseudomonadati</taxon>
        <taxon>Bdellovibrionota</taxon>
        <taxon>Bacteriovoracia</taxon>
        <taxon>Bacteriovoracales</taxon>
        <taxon>Bacteriovoracaceae</taxon>
        <taxon>Bacteriovorax</taxon>
    </lineage>
</organism>
<evidence type="ECO:0000313" key="8">
    <source>
        <dbReference type="Proteomes" id="UP000235584"/>
    </source>
</evidence>
<dbReference type="InterPro" id="IPR023404">
    <property type="entry name" value="rSAM_horseshoe"/>
</dbReference>
<keyword evidence="4" id="KW-0408">Iron</keyword>
<name>A0A2K9NV88_BACTC</name>
<evidence type="ECO:0000259" key="6">
    <source>
        <dbReference type="PROSITE" id="PS51918"/>
    </source>
</evidence>
<dbReference type="InterPro" id="IPR034466">
    <property type="entry name" value="Methyltransferase_Class_B"/>
</dbReference>
<evidence type="ECO:0000256" key="4">
    <source>
        <dbReference type="ARBA" id="ARBA00023004"/>
    </source>
</evidence>
<dbReference type="CDD" id="cd01335">
    <property type="entry name" value="Radical_SAM"/>
    <property type="match status" value="1"/>
</dbReference>
<dbReference type="SFLD" id="SFLDG01123">
    <property type="entry name" value="methyltransferase_(Class_B)"/>
    <property type="match status" value="1"/>
</dbReference>
<accession>A0A2K9NV88</accession>
<reference evidence="7 8" key="1">
    <citation type="submission" date="2018-01" db="EMBL/GenBank/DDBJ databases">
        <title>Complete genome sequence of Bacteriovorax stolpii DSM12778.</title>
        <authorList>
            <person name="Tang B."/>
            <person name="Chang J."/>
        </authorList>
    </citation>
    <scope>NUCLEOTIDE SEQUENCE [LARGE SCALE GENOMIC DNA]</scope>
    <source>
        <strain evidence="7 8">DSM 12778</strain>
    </source>
</reference>
<protein>
    <recommendedName>
        <fullName evidence="6">Radical SAM core domain-containing protein</fullName>
    </recommendedName>
</protein>
<evidence type="ECO:0000256" key="2">
    <source>
        <dbReference type="ARBA" id="ARBA00022691"/>
    </source>
</evidence>
<comment type="cofactor">
    <cofactor evidence="1">
        <name>[4Fe-4S] cluster</name>
        <dbReference type="ChEBI" id="CHEBI:49883"/>
    </cofactor>
</comment>
<dbReference type="EMBL" id="CP025704">
    <property type="protein sequence ID" value="AUN99433.1"/>
    <property type="molecule type" value="Genomic_DNA"/>
</dbReference>
<dbReference type="InterPro" id="IPR006638">
    <property type="entry name" value="Elp3/MiaA/NifB-like_rSAM"/>
</dbReference>
<dbReference type="SFLD" id="SFLDS00029">
    <property type="entry name" value="Radical_SAM"/>
    <property type="match status" value="1"/>
</dbReference>
<dbReference type="Gene3D" id="3.40.50.280">
    <property type="entry name" value="Cobalamin-binding domain"/>
    <property type="match status" value="1"/>
</dbReference>
<keyword evidence="5" id="KW-0411">Iron-sulfur</keyword>
<dbReference type="PROSITE" id="PS51918">
    <property type="entry name" value="RADICAL_SAM"/>
    <property type="match status" value="1"/>
</dbReference>
<dbReference type="Proteomes" id="UP000235584">
    <property type="component" value="Chromosome"/>
</dbReference>
<evidence type="ECO:0000313" key="7">
    <source>
        <dbReference type="EMBL" id="AUN99433.1"/>
    </source>
</evidence>
<dbReference type="GO" id="GO:0003824">
    <property type="term" value="F:catalytic activity"/>
    <property type="evidence" value="ECO:0007669"/>
    <property type="project" value="InterPro"/>
</dbReference>
<dbReference type="InterPro" id="IPR007197">
    <property type="entry name" value="rSAM"/>
</dbReference>
<dbReference type="PANTHER" id="PTHR43409">
    <property type="entry name" value="ANAEROBIC MAGNESIUM-PROTOPORPHYRIN IX MONOMETHYL ESTER CYCLASE-RELATED"/>
    <property type="match status" value="1"/>
</dbReference>
<dbReference type="InterPro" id="IPR058240">
    <property type="entry name" value="rSAM_sf"/>
</dbReference>
<dbReference type="SMART" id="SM00729">
    <property type="entry name" value="Elp3"/>
    <property type="match status" value="1"/>
</dbReference>
<feature type="domain" description="Radical SAM core" evidence="6">
    <location>
        <begin position="231"/>
        <end position="453"/>
    </location>
</feature>
<proteinExistence type="predicted"/>
<dbReference type="InterPro" id="IPR051198">
    <property type="entry name" value="BchE-like"/>
</dbReference>
<evidence type="ECO:0000256" key="3">
    <source>
        <dbReference type="ARBA" id="ARBA00022723"/>
    </source>
</evidence>
<gene>
    <name evidence="7" type="ORF">C0V70_15220</name>
</gene>
<dbReference type="SFLD" id="SFLDG01082">
    <property type="entry name" value="B12-binding_domain_containing"/>
    <property type="match status" value="1"/>
</dbReference>
<evidence type="ECO:0000256" key="1">
    <source>
        <dbReference type="ARBA" id="ARBA00001966"/>
    </source>
</evidence>
<sequence>MVTGGFLSGKEGSFFEVLKRQILQWQFSKFSWLEAMVKVTSVEPIVYVQSSVKKTKDQRVLDFFKFNDLNSTPELTETLIATLLKQESMDFEVASVNDLFSNRKLRERLLKECDCVFISTTLLRDLSEMFPILNLLKTPKNHLVVGGPLTQLLKENIKYMDNVEVVAIGHGEYLVPTLCEWIKTDFKELKPHPTASGSKIENLNNIQVLYSGHPESSNLDMFPAADWKLAETYHQKKFPVIHYESVRGCPYRCSFCNYPFLFNENSFRYRSAQKIANDWETYEKSMGPKIINCLDSLFTMPRKRLFELCEEIQKRGLKSRWVCYARAEDLADEEVCKAMKAANILQVQIGLESGSPQILDNMKKHCTLEENIKAVENCRKYGITSVVSLIVGFPGETESTIEETYELIKKTKPDFFFVATFSTRAAGVPILSVENRKKFGIWIDENVFSVSPYWEHATMSASEVGKNVRKLQLRLMREKHSLNAFAFYSGMLGYKPENREALLDFQAASVERFQTLPKFFKLAVSFIEKRIQRDINKLKVTTTATTDKQLA</sequence>
<keyword evidence="3" id="KW-0479">Metal-binding</keyword>
<dbReference type="GO" id="GO:0051539">
    <property type="term" value="F:4 iron, 4 sulfur cluster binding"/>
    <property type="evidence" value="ECO:0007669"/>
    <property type="project" value="UniProtKB-KW"/>
</dbReference>
<keyword evidence="2" id="KW-0949">S-adenosyl-L-methionine</keyword>
<dbReference type="KEGG" id="bsto:C0V70_15220"/>
<dbReference type="Pfam" id="PF04055">
    <property type="entry name" value="Radical_SAM"/>
    <property type="match status" value="1"/>
</dbReference>
<dbReference type="Gene3D" id="3.80.30.20">
    <property type="entry name" value="tm_1862 like domain"/>
    <property type="match status" value="1"/>
</dbReference>
<dbReference type="AlphaFoldDB" id="A0A2K9NV88"/>
<keyword evidence="8" id="KW-1185">Reference proteome</keyword>